<dbReference type="SUPFAM" id="SSF52507">
    <property type="entry name" value="Homo-oligomeric flavin-containing Cys decarboxylases, HFCD"/>
    <property type="match status" value="1"/>
</dbReference>
<reference evidence="3 4" key="1">
    <citation type="submission" date="2016-10" db="EMBL/GenBank/DDBJ databases">
        <authorList>
            <person name="de Groot N.N."/>
        </authorList>
    </citation>
    <scope>NUCLEOTIDE SEQUENCE [LARGE SCALE GENOMIC DNA]</scope>
    <source>
        <strain evidence="3 4">DSM 2784</strain>
    </source>
</reference>
<sequence>MSNKELMKKVFQDMALPVFEGSSVKPVDLEASDLKDRKITVLLLGSDISMDSAFKSLVKLRESGYLLTVVMSKAAEHLVGKDTVESVVQPYRLITGDCYEGVQGLVRNTDVVILPNLTQNTLAKVAVGVQDDFPSMLLWQFLLQKVRVIVNTDSIRHAWFSIDGNPKMKKVMEGHIKTLAEYGASIIEHHDYDSVLMRDQLPASKRGSAGNSEVRPRHQKSSLTVSEETPRVITEAWLRSLSATNRQIVIEKGMMITPLAKDLAKSMGVEIVDKRQR</sequence>
<dbReference type="Pfam" id="PF02441">
    <property type="entry name" value="Flavoprotein"/>
    <property type="match status" value="1"/>
</dbReference>
<dbReference type="Gene3D" id="3.40.50.1950">
    <property type="entry name" value="Flavin prenyltransferase-like"/>
    <property type="match status" value="1"/>
</dbReference>
<dbReference type="GO" id="GO:0003824">
    <property type="term" value="F:catalytic activity"/>
    <property type="evidence" value="ECO:0007669"/>
    <property type="project" value="InterPro"/>
</dbReference>
<keyword evidence="4" id="KW-1185">Reference proteome</keyword>
<evidence type="ECO:0000259" key="2">
    <source>
        <dbReference type="Pfam" id="PF02441"/>
    </source>
</evidence>
<evidence type="ECO:0000313" key="4">
    <source>
        <dbReference type="Proteomes" id="UP000199208"/>
    </source>
</evidence>
<dbReference type="STRING" id="1120920.SAMN03080599_02899"/>
<dbReference type="InterPro" id="IPR003382">
    <property type="entry name" value="Flavoprotein"/>
</dbReference>
<dbReference type="OrthoDB" id="1706434at2"/>
<feature type="region of interest" description="Disordered" evidence="1">
    <location>
        <begin position="203"/>
        <end position="226"/>
    </location>
</feature>
<dbReference type="EMBL" id="FMWL01000020">
    <property type="protein sequence ID" value="SCZ81634.1"/>
    <property type="molecule type" value="Genomic_DNA"/>
</dbReference>
<evidence type="ECO:0000256" key="1">
    <source>
        <dbReference type="SAM" id="MobiDB-lite"/>
    </source>
</evidence>
<gene>
    <name evidence="3" type="ORF">SAMN03080599_02899</name>
</gene>
<dbReference type="RefSeq" id="WP_092592728.1">
    <property type="nucleotide sequence ID" value="NZ_FMWL01000020.1"/>
</dbReference>
<dbReference type="AlphaFoldDB" id="A0A1G5S5L2"/>
<accession>A0A1G5S5L2</accession>
<protein>
    <submittedName>
        <fullName evidence="3">Flavoprotein</fullName>
    </submittedName>
</protein>
<proteinExistence type="predicted"/>
<feature type="domain" description="Flavoprotein" evidence="2">
    <location>
        <begin position="38"/>
        <end position="150"/>
    </location>
</feature>
<organism evidence="3 4">
    <name type="scientific">Acidaminobacter hydrogenoformans DSM 2784</name>
    <dbReference type="NCBI Taxonomy" id="1120920"/>
    <lineage>
        <taxon>Bacteria</taxon>
        <taxon>Bacillati</taxon>
        <taxon>Bacillota</taxon>
        <taxon>Clostridia</taxon>
        <taxon>Peptostreptococcales</taxon>
        <taxon>Acidaminobacteraceae</taxon>
        <taxon>Acidaminobacter</taxon>
    </lineage>
</organism>
<dbReference type="Proteomes" id="UP000199208">
    <property type="component" value="Unassembled WGS sequence"/>
</dbReference>
<dbReference type="InterPro" id="IPR036551">
    <property type="entry name" value="Flavin_trans-like"/>
</dbReference>
<name>A0A1G5S5L2_9FIRM</name>
<evidence type="ECO:0000313" key="3">
    <source>
        <dbReference type="EMBL" id="SCZ81634.1"/>
    </source>
</evidence>